<protein>
    <recommendedName>
        <fullName evidence="2">Transferrin-like domain-containing protein</fullName>
    </recommendedName>
</protein>
<dbReference type="PROSITE" id="PS51408">
    <property type="entry name" value="TRANSFERRIN_LIKE_4"/>
    <property type="match status" value="2"/>
</dbReference>
<dbReference type="PANTHER" id="PTHR11485:SF57">
    <property type="entry name" value="TRANSFERRIN"/>
    <property type="match status" value="1"/>
</dbReference>
<dbReference type="GO" id="GO:0005886">
    <property type="term" value="C:plasma membrane"/>
    <property type="evidence" value="ECO:0007669"/>
    <property type="project" value="TreeGrafter"/>
</dbReference>
<dbReference type="SMART" id="SM00094">
    <property type="entry name" value="TR_FER"/>
    <property type="match status" value="1"/>
</dbReference>
<gene>
    <name evidence="3" type="ORF">APLA_LOCUS5587</name>
</gene>
<evidence type="ECO:0000313" key="4">
    <source>
        <dbReference type="Proteomes" id="UP000494256"/>
    </source>
</evidence>
<comment type="caution">
    <text evidence="3">The sequence shown here is derived from an EMBL/GenBank/DDBJ whole genome shotgun (WGS) entry which is preliminary data.</text>
</comment>
<evidence type="ECO:0000313" key="3">
    <source>
        <dbReference type="EMBL" id="CAB3232251.1"/>
    </source>
</evidence>
<evidence type="ECO:0000259" key="2">
    <source>
        <dbReference type="PROSITE" id="PS51408"/>
    </source>
</evidence>
<dbReference type="PRINTS" id="PR00422">
    <property type="entry name" value="TRANSFERRIN"/>
</dbReference>
<sequence>MGFKLYLLIASVIGAVSTQSFRVCVPESTPSATCQSMSKDDSQVQCLRVESRVDCALKLASSEADIGFFNEEETLLLAQEQPEHHRVIATVRDSTRLDPYSFEAVAIVPATHTNGLEGLRGGVYCHPGLGHPEVRWSPRVLKTLEEQAARTDRCPDVETAGKTAEEVEVETLNSFFSAACRPGAWSANATVDANLKSRFPNLCSLCGENSNCNEYTIDMGVLIAGIRNDNRHIQSLQCLNINSRVANRSAVAYVAWQHVREYFTIRNTEDVNSFHVLCPNGTTIPLSVENLASTVSPCSFVSQPWGTIIANPTHAPTLLSALQQWWPNGMNPGQNTWQSIMFNAVAGGVNARIVFENSPVFPVNYTRAIRQISPIESTSSCLPARRWCVISEPELLKCNWVRSASYVLGVQPPISCQLRRNILECLADIRDNNSDFIAAGSNYGYLARSLYQLGPVKLVQNSQQDAARIAAFVNEAAASSENITRFENLRGKRACFPEFGGLAYMAFVRAGRERGVLPNSECDYARVVGEFFEGACAPGAIDASHSISNSTTFNASVLCSACRPNTDVAANVSADQPICTWDQSNLFFGNNGSLACLNNPNNDVAFLNTRNITRYLQSMNLNPNQFRALCRDNTLASQPGTNVDDNCLLAFVVDAEVLTRRSDPQFNSLNVLLDWIELYFGYNAASGSQLINFEIFSRFRGISNLLFKDSTIDLTEPSITSTHAPARNYMELFQHLDACTGAAPGVASKSIYSVLTIFIMGFITRFVIA</sequence>
<dbReference type="EMBL" id="CADEBD010000289">
    <property type="protein sequence ID" value="CAB3232251.1"/>
    <property type="molecule type" value="Genomic_DNA"/>
</dbReference>
<dbReference type="PANTHER" id="PTHR11485">
    <property type="entry name" value="TRANSFERRIN"/>
    <property type="match status" value="1"/>
</dbReference>
<organism evidence="3 4">
    <name type="scientific">Arctia plantaginis</name>
    <name type="common">Wood tiger moth</name>
    <name type="synonym">Phalaena plantaginis</name>
    <dbReference type="NCBI Taxonomy" id="874455"/>
    <lineage>
        <taxon>Eukaryota</taxon>
        <taxon>Metazoa</taxon>
        <taxon>Ecdysozoa</taxon>
        <taxon>Arthropoda</taxon>
        <taxon>Hexapoda</taxon>
        <taxon>Insecta</taxon>
        <taxon>Pterygota</taxon>
        <taxon>Neoptera</taxon>
        <taxon>Endopterygota</taxon>
        <taxon>Lepidoptera</taxon>
        <taxon>Glossata</taxon>
        <taxon>Ditrysia</taxon>
        <taxon>Noctuoidea</taxon>
        <taxon>Erebidae</taxon>
        <taxon>Arctiinae</taxon>
        <taxon>Arctia</taxon>
    </lineage>
</organism>
<dbReference type="OrthoDB" id="2414538at2759"/>
<dbReference type="SUPFAM" id="SSF53850">
    <property type="entry name" value="Periplasmic binding protein-like II"/>
    <property type="match status" value="2"/>
</dbReference>
<dbReference type="GO" id="GO:0055037">
    <property type="term" value="C:recycling endosome"/>
    <property type="evidence" value="ECO:0007669"/>
    <property type="project" value="TreeGrafter"/>
</dbReference>
<dbReference type="Proteomes" id="UP000494256">
    <property type="component" value="Unassembled WGS sequence"/>
</dbReference>
<feature type="chain" id="PRO_5035857758" description="Transferrin-like domain-containing protein" evidence="1">
    <location>
        <begin position="19"/>
        <end position="769"/>
    </location>
</feature>
<dbReference type="InterPro" id="IPR001156">
    <property type="entry name" value="Transferrin-like_dom"/>
</dbReference>
<dbReference type="GO" id="GO:0005615">
    <property type="term" value="C:extracellular space"/>
    <property type="evidence" value="ECO:0007669"/>
    <property type="project" value="TreeGrafter"/>
</dbReference>
<feature type="domain" description="Transferrin-like" evidence="2">
    <location>
        <begin position="21"/>
        <end position="380"/>
    </location>
</feature>
<dbReference type="Pfam" id="PF00405">
    <property type="entry name" value="Transferrin"/>
    <property type="match status" value="2"/>
</dbReference>
<evidence type="ECO:0000256" key="1">
    <source>
        <dbReference type="SAM" id="SignalP"/>
    </source>
</evidence>
<proteinExistence type="predicted"/>
<dbReference type="GO" id="GO:0005769">
    <property type="term" value="C:early endosome"/>
    <property type="evidence" value="ECO:0007669"/>
    <property type="project" value="TreeGrafter"/>
</dbReference>
<name>A0A8S0ZLB7_ARCPL</name>
<dbReference type="AlphaFoldDB" id="A0A8S0ZLB7"/>
<feature type="signal peptide" evidence="1">
    <location>
        <begin position="1"/>
        <end position="18"/>
    </location>
</feature>
<reference evidence="3 4" key="1">
    <citation type="submission" date="2020-04" db="EMBL/GenBank/DDBJ databases">
        <authorList>
            <person name="Wallbank WR R."/>
            <person name="Pardo Diaz C."/>
            <person name="Kozak K."/>
            <person name="Martin S."/>
            <person name="Jiggins C."/>
            <person name="Moest M."/>
            <person name="Warren A I."/>
            <person name="Byers J.R.P. K."/>
            <person name="Montejo-Kovacevich G."/>
            <person name="Yen C E."/>
        </authorList>
    </citation>
    <scope>NUCLEOTIDE SEQUENCE [LARGE SCALE GENOMIC DNA]</scope>
</reference>
<accession>A0A8S0ZLB7</accession>
<dbReference type="CDD" id="cd13529">
    <property type="entry name" value="PBP2_transferrin"/>
    <property type="match status" value="1"/>
</dbReference>
<dbReference type="Gene3D" id="3.40.190.10">
    <property type="entry name" value="Periplasmic binding protein-like II"/>
    <property type="match status" value="3"/>
</dbReference>
<dbReference type="GO" id="GO:0006826">
    <property type="term" value="P:iron ion transport"/>
    <property type="evidence" value="ECO:0007669"/>
    <property type="project" value="TreeGrafter"/>
</dbReference>
<keyword evidence="1" id="KW-0732">Signal</keyword>
<feature type="domain" description="Transferrin-like" evidence="2">
    <location>
        <begin position="385"/>
        <end position="734"/>
    </location>
</feature>